<comment type="catalytic activity">
    <reaction evidence="1">
        <text>2 6,7-dimethyl-8-(1-D-ribityl)lumazine + H(+) = 5-amino-6-(D-ribitylamino)uracil + riboflavin</text>
        <dbReference type="Rhea" id="RHEA:20772"/>
        <dbReference type="ChEBI" id="CHEBI:15378"/>
        <dbReference type="ChEBI" id="CHEBI:15934"/>
        <dbReference type="ChEBI" id="CHEBI:57986"/>
        <dbReference type="ChEBI" id="CHEBI:58201"/>
        <dbReference type="EC" id="2.5.1.9"/>
    </reaction>
</comment>
<feature type="repeat" description="Lumazine-binding" evidence="10">
    <location>
        <begin position="1"/>
        <end position="96"/>
    </location>
</feature>
<dbReference type="AlphaFoldDB" id="A0AAC9WIK4"/>
<evidence type="ECO:0000256" key="5">
    <source>
        <dbReference type="ARBA" id="ARBA00013950"/>
    </source>
</evidence>
<feature type="repeat" description="Lumazine-binding" evidence="10">
    <location>
        <begin position="97"/>
        <end position="193"/>
    </location>
</feature>
<dbReference type="SUPFAM" id="SSF63380">
    <property type="entry name" value="Riboflavin synthase domain-like"/>
    <property type="match status" value="2"/>
</dbReference>
<evidence type="ECO:0000313" key="13">
    <source>
        <dbReference type="Proteomes" id="UP000242864"/>
    </source>
</evidence>
<dbReference type="RefSeq" id="WP_085236300.1">
    <property type="nucleotide sequence ID" value="NZ_CP020773.1"/>
</dbReference>
<dbReference type="GO" id="GO:0004746">
    <property type="term" value="F:riboflavin synthase activity"/>
    <property type="evidence" value="ECO:0007669"/>
    <property type="project" value="UniProtKB-UniRule"/>
</dbReference>
<comment type="pathway">
    <text evidence="3">Cofactor biosynthesis; riboflavin biosynthesis; riboflavin from 2-hydroxy-3-oxobutyl phosphate and 5-amino-6-(D-ribitylamino)uracil: step 2/2.</text>
</comment>
<evidence type="ECO:0000313" key="12">
    <source>
        <dbReference type="EMBL" id="ARJ50055.1"/>
    </source>
</evidence>
<dbReference type="PIRSF" id="PIRSF000498">
    <property type="entry name" value="Riboflavin_syn_A"/>
    <property type="match status" value="1"/>
</dbReference>
<dbReference type="EC" id="2.5.1.9" evidence="4 9"/>
<dbReference type="NCBIfam" id="NF006767">
    <property type="entry name" value="PRK09289.1"/>
    <property type="match status" value="1"/>
</dbReference>
<dbReference type="PANTHER" id="PTHR21098:SF12">
    <property type="entry name" value="RIBOFLAVIN SYNTHASE"/>
    <property type="match status" value="1"/>
</dbReference>
<evidence type="ECO:0000256" key="7">
    <source>
        <dbReference type="ARBA" id="ARBA00022679"/>
    </source>
</evidence>
<keyword evidence="8" id="KW-0677">Repeat</keyword>
<dbReference type="Gene3D" id="2.40.30.20">
    <property type="match status" value="2"/>
</dbReference>
<organism evidence="12 13">
    <name type="scientific">Staphylococcus lutrae</name>
    <dbReference type="NCBI Taxonomy" id="155085"/>
    <lineage>
        <taxon>Bacteria</taxon>
        <taxon>Bacillati</taxon>
        <taxon>Bacillota</taxon>
        <taxon>Bacilli</taxon>
        <taxon>Bacillales</taxon>
        <taxon>Staphylococcaceae</taxon>
        <taxon>Staphylococcus</taxon>
    </lineage>
</organism>
<evidence type="ECO:0000256" key="1">
    <source>
        <dbReference type="ARBA" id="ARBA00000968"/>
    </source>
</evidence>
<dbReference type="InterPro" id="IPR026017">
    <property type="entry name" value="Lumazine-bd_dom"/>
</dbReference>
<dbReference type="GO" id="GO:0009231">
    <property type="term" value="P:riboflavin biosynthetic process"/>
    <property type="evidence" value="ECO:0007669"/>
    <property type="project" value="UniProtKB-KW"/>
</dbReference>
<dbReference type="InterPro" id="IPR023366">
    <property type="entry name" value="ATP_synth_asu-like_sf"/>
</dbReference>
<keyword evidence="13" id="KW-1185">Reference proteome</keyword>
<evidence type="ECO:0000256" key="8">
    <source>
        <dbReference type="ARBA" id="ARBA00022737"/>
    </source>
</evidence>
<evidence type="ECO:0000256" key="9">
    <source>
        <dbReference type="NCBIfam" id="TIGR00187"/>
    </source>
</evidence>
<dbReference type="KEGG" id="slz:B5P37_01130"/>
<dbReference type="PANTHER" id="PTHR21098">
    <property type="entry name" value="RIBOFLAVIN SYNTHASE ALPHA CHAIN"/>
    <property type="match status" value="1"/>
</dbReference>
<feature type="domain" description="Lumazine-binding" evidence="11">
    <location>
        <begin position="1"/>
        <end position="96"/>
    </location>
</feature>
<dbReference type="NCBIfam" id="TIGR00187">
    <property type="entry name" value="ribE"/>
    <property type="match status" value="1"/>
</dbReference>
<dbReference type="EMBL" id="CP020773">
    <property type="protein sequence ID" value="ARJ50055.1"/>
    <property type="molecule type" value="Genomic_DNA"/>
</dbReference>
<reference evidence="12 13" key="1">
    <citation type="submission" date="2017-04" db="EMBL/GenBank/DDBJ databases">
        <authorList>
            <person name="Veseli I.A."/>
            <person name="Tang C."/>
            <person name="Pombert J.-F."/>
        </authorList>
    </citation>
    <scope>NUCLEOTIDE SEQUENCE [LARGE SCALE GENOMIC DNA]</scope>
    <source>
        <strain evidence="12 13">ATCC 700373</strain>
    </source>
</reference>
<dbReference type="FunFam" id="2.40.30.20:FF:000014">
    <property type="entry name" value="Riboflavin synthase, alpha subunit"/>
    <property type="match status" value="1"/>
</dbReference>
<accession>A0AAC9WIK4</accession>
<dbReference type="CDD" id="cd00402">
    <property type="entry name" value="Riboflavin_synthase_like"/>
    <property type="match status" value="1"/>
</dbReference>
<dbReference type="PROSITE" id="PS51177">
    <property type="entry name" value="LUMAZINE_BIND"/>
    <property type="match status" value="2"/>
</dbReference>
<keyword evidence="6" id="KW-0686">Riboflavin biosynthesis</keyword>
<gene>
    <name evidence="12" type="ORF">B5P37_01130</name>
</gene>
<sequence>MFTGIIEEVGTIQHIQTHHPITELTIQCQKIISDMQIGDSISVNGTCLTVTRFNSDSFTVQVIRGTENKTYLARLKVKDHVNLERALRPIDRLGGHFVQGHVDGRGVIKNIQTSQNEWIYTISADESLMAQMIPQGSIAVDGISLTIFKKLSNQFEIHLIPETRKATTLSTKKQGDQVHLETDLLFKYVASLTQQNSKLSVQDLLNAGF</sequence>
<evidence type="ECO:0000259" key="11">
    <source>
        <dbReference type="PROSITE" id="PS51177"/>
    </source>
</evidence>
<evidence type="ECO:0000256" key="6">
    <source>
        <dbReference type="ARBA" id="ARBA00022619"/>
    </source>
</evidence>
<dbReference type="InterPro" id="IPR017938">
    <property type="entry name" value="Riboflavin_synthase-like_b-brl"/>
</dbReference>
<proteinExistence type="predicted"/>
<feature type="domain" description="Lumazine-binding" evidence="11">
    <location>
        <begin position="97"/>
        <end position="193"/>
    </location>
</feature>
<evidence type="ECO:0000256" key="2">
    <source>
        <dbReference type="ARBA" id="ARBA00002803"/>
    </source>
</evidence>
<dbReference type="Proteomes" id="UP000242864">
    <property type="component" value="Chromosome"/>
</dbReference>
<keyword evidence="7" id="KW-0808">Transferase</keyword>
<evidence type="ECO:0000256" key="10">
    <source>
        <dbReference type="PROSITE-ProRule" id="PRU00524"/>
    </source>
</evidence>
<name>A0AAC9WIK4_9STAP</name>
<comment type="function">
    <text evidence="2">Catalyzes the dismutation of two molecules of 6,7-dimethyl-8-ribityllumazine, resulting in the formation of riboflavin and 5-amino-6-(D-ribitylamino)uracil.</text>
</comment>
<dbReference type="InterPro" id="IPR001783">
    <property type="entry name" value="Lumazine-bd"/>
</dbReference>
<evidence type="ECO:0000256" key="3">
    <source>
        <dbReference type="ARBA" id="ARBA00004887"/>
    </source>
</evidence>
<evidence type="ECO:0000256" key="4">
    <source>
        <dbReference type="ARBA" id="ARBA00012827"/>
    </source>
</evidence>
<dbReference type="Pfam" id="PF00677">
    <property type="entry name" value="Lum_binding"/>
    <property type="match status" value="2"/>
</dbReference>
<protein>
    <recommendedName>
        <fullName evidence="5 9">Riboflavin synthase</fullName>
        <ecNumber evidence="4 9">2.5.1.9</ecNumber>
    </recommendedName>
</protein>